<evidence type="ECO:0000313" key="8">
    <source>
        <dbReference type="EMBL" id="APA99751.1"/>
    </source>
</evidence>
<organism evidence="9 10">
    <name type="scientific">Nocardia seriolae</name>
    <dbReference type="NCBI Taxonomy" id="37332"/>
    <lineage>
        <taxon>Bacteria</taxon>
        <taxon>Bacillati</taxon>
        <taxon>Actinomycetota</taxon>
        <taxon>Actinomycetes</taxon>
        <taxon>Mycobacteriales</taxon>
        <taxon>Nocardiaceae</taxon>
        <taxon>Nocardia</taxon>
    </lineage>
</organism>
<evidence type="ECO:0000313" key="9">
    <source>
        <dbReference type="EMBL" id="GAP30140.1"/>
    </source>
</evidence>
<comment type="similarity">
    <text evidence="2">Belongs to the GtrA family.</text>
</comment>
<reference evidence="8 11" key="3">
    <citation type="submission" date="2016-10" db="EMBL/GenBank/DDBJ databases">
        <title>Genome sequence of Nocardia seriolae strain EM150506, isolated from Anguila japonica.</title>
        <authorList>
            <person name="Han H.-J."/>
        </authorList>
    </citation>
    <scope>NUCLEOTIDE SEQUENCE [LARGE SCALE GENOMIC DNA]</scope>
    <source>
        <strain evidence="8 11">EM150506</strain>
    </source>
</reference>
<evidence type="ECO:0000259" key="7">
    <source>
        <dbReference type="Pfam" id="PF04138"/>
    </source>
</evidence>
<dbReference type="GO" id="GO:0016020">
    <property type="term" value="C:membrane"/>
    <property type="evidence" value="ECO:0007669"/>
    <property type="project" value="UniProtKB-SubCell"/>
</dbReference>
<accession>A0ABC9YY41</accession>
<comment type="subcellular location">
    <subcellularLocation>
        <location evidence="1">Membrane</location>
        <topology evidence="1">Multi-pass membrane protein</topology>
    </subcellularLocation>
</comment>
<dbReference type="KEGG" id="nsr:NS506_05708"/>
<feature type="transmembrane region" description="Helical" evidence="6">
    <location>
        <begin position="129"/>
        <end position="148"/>
    </location>
</feature>
<dbReference type="AlphaFoldDB" id="A0ABC9YY41"/>
<reference evidence="10" key="1">
    <citation type="submission" date="2015-07" db="EMBL/GenBank/DDBJ databases">
        <title>Nocardia seriolae U-1 whole genome shotgun sequence.</title>
        <authorList>
            <person name="Imajoh M."/>
            <person name="Fukumoto Y."/>
            <person name="Sukeda M."/>
            <person name="Yamane J."/>
            <person name="Yamasaki K."/>
            <person name="Shimizu M."/>
            <person name="Ohnishi K."/>
            <person name="Oshima S."/>
        </authorList>
    </citation>
    <scope>NUCLEOTIDE SEQUENCE [LARGE SCALE GENOMIC DNA]</scope>
    <source>
        <strain evidence="10">U-1</strain>
    </source>
</reference>
<evidence type="ECO:0000256" key="1">
    <source>
        <dbReference type="ARBA" id="ARBA00004141"/>
    </source>
</evidence>
<feature type="transmembrane region" description="Helical" evidence="6">
    <location>
        <begin position="101"/>
        <end position="123"/>
    </location>
</feature>
<dbReference type="PANTHER" id="PTHR38459">
    <property type="entry name" value="PROPHAGE BACTOPRENOL-LINKED GLUCOSE TRANSLOCASE HOMOLOG"/>
    <property type="match status" value="1"/>
</dbReference>
<dbReference type="Proteomes" id="UP000037179">
    <property type="component" value="Unassembled WGS sequence"/>
</dbReference>
<evidence type="ECO:0000256" key="6">
    <source>
        <dbReference type="SAM" id="Phobius"/>
    </source>
</evidence>
<proteinExistence type="inferred from homology"/>
<evidence type="ECO:0000256" key="5">
    <source>
        <dbReference type="ARBA" id="ARBA00023136"/>
    </source>
</evidence>
<dbReference type="GeneID" id="93375682"/>
<dbReference type="RefSeq" id="WP_045438200.1">
    <property type="nucleotide sequence ID" value="NZ_AP028458.1"/>
</dbReference>
<dbReference type="InterPro" id="IPR007267">
    <property type="entry name" value="GtrA_DPMS_TM"/>
</dbReference>
<keyword evidence="10" id="KW-1185">Reference proteome</keyword>
<dbReference type="PANTHER" id="PTHR38459:SF1">
    <property type="entry name" value="PROPHAGE BACTOPRENOL-LINKED GLUCOSE TRANSLOCASE HOMOLOG"/>
    <property type="match status" value="1"/>
</dbReference>
<name>A0ABC9YY41_9NOCA</name>
<dbReference type="InterPro" id="IPR051401">
    <property type="entry name" value="GtrA_CellWall_Glycosyl"/>
</dbReference>
<keyword evidence="4 6" id="KW-1133">Transmembrane helix</keyword>
<evidence type="ECO:0000256" key="2">
    <source>
        <dbReference type="ARBA" id="ARBA00009399"/>
    </source>
</evidence>
<feature type="domain" description="GtrA/DPMS transmembrane" evidence="7">
    <location>
        <begin position="35"/>
        <end position="154"/>
    </location>
</feature>
<feature type="transmembrane region" description="Helical" evidence="6">
    <location>
        <begin position="66"/>
        <end position="89"/>
    </location>
</feature>
<keyword evidence="5 6" id="KW-0472">Membrane</keyword>
<dbReference type="Proteomes" id="UP000180166">
    <property type="component" value="Chromosome"/>
</dbReference>
<sequence length="167" mass="17821">MTDAHRPLTEVPPVSPENAPAGPLLRLVRRQEVAFALVGGFNTLMGMALTIFWLTVLGSAVSKDVAAALSVALAYAVGMVIAFVLHRTLVFRVRGHMVRDFIAFVGVNAVGMVLNMVLLQLAVSLLHAPAKPAAVIVMGLVAVTTFFGHRHISFRRTTDSPPADAAR</sequence>
<evidence type="ECO:0000256" key="4">
    <source>
        <dbReference type="ARBA" id="ARBA00022989"/>
    </source>
</evidence>
<feature type="transmembrane region" description="Helical" evidence="6">
    <location>
        <begin position="33"/>
        <end position="54"/>
    </location>
</feature>
<evidence type="ECO:0000256" key="3">
    <source>
        <dbReference type="ARBA" id="ARBA00022692"/>
    </source>
</evidence>
<dbReference type="Pfam" id="PF04138">
    <property type="entry name" value="GtrA_DPMS_TM"/>
    <property type="match status" value="1"/>
</dbReference>
<gene>
    <name evidence="8" type="ORF">NS506_05708</name>
    <name evidence="9" type="ORF">NSK11_contig00073-0018</name>
</gene>
<dbReference type="EMBL" id="CP017839">
    <property type="protein sequence ID" value="APA99751.1"/>
    <property type="molecule type" value="Genomic_DNA"/>
</dbReference>
<evidence type="ECO:0000313" key="10">
    <source>
        <dbReference type="Proteomes" id="UP000037179"/>
    </source>
</evidence>
<dbReference type="EMBL" id="BBYQ01000073">
    <property type="protein sequence ID" value="GAP30140.1"/>
    <property type="molecule type" value="Genomic_DNA"/>
</dbReference>
<evidence type="ECO:0000313" key="11">
    <source>
        <dbReference type="Proteomes" id="UP000180166"/>
    </source>
</evidence>
<keyword evidence="3 6" id="KW-0812">Transmembrane</keyword>
<protein>
    <recommendedName>
        <fullName evidence="7">GtrA/DPMS transmembrane domain-containing protein</fullName>
    </recommendedName>
</protein>
<reference evidence="9 10" key="2">
    <citation type="journal article" date="2016" name="Genome Announc.">
        <title>Draft Genome Sequence of Erythromycin- and Oxytetracycline-Sensitive Nocardia seriolae Strain U-1 (NBRC 110359).</title>
        <authorList>
            <person name="Imajoh M."/>
            <person name="Sukeda M."/>
            <person name="Shimizu M."/>
            <person name="Yamane J."/>
            <person name="Ohnishi K."/>
            <person name="Oshima S."/>
        </authorList>
    </citation>
    <scope>NUCLEOTIDE SEQUENCE [LARGE SCALE GENOMIC DNA]</scope>
    <source>
        <strain evidence="9 10">U-1</strain>
    </source>
</reference>